<reference evidence="1 2" key="1">
    <citation type="submission" date="2018-06" db="EMBL/GenBank/DDBJ databases">
        <title>The draft genome sequence of Crocinitomix sp. SM1701.</title>
        <authorList>
            <person name="Zhang X."/>
        </authorList>
    </citation>
    <scope>NUCLEOTIDE SEQUENCE [LARGE SCALE GENOMIC DNA]</scope>
    <source>
        <strain evidence="1 2">SM1701</strain>
    </source>
</reference>
<proteinExistence type="predicted"/>
<accession>A0A2W1N0N7</accession>
<dbReference type="NCBIfam" id="NF046077">
    <property type="entry name" value="LPS_M949_RS01915"/>
    <property type="match status" value="1"/>
</dbReference>
<dbReference type="EMBL" id="QKSB01000007">
    <property type="protein sequence ID" value="PZE16521.1"/>
    <property type="molecule type" value="Genomic_DNA"/>
</dbReference>
<sequence>MSKPSKWLILGEQKRYNKMKITLAIFITLLFTNLGFSQDMIITSKQLNQQEVDSIFTDSLKQKLQIEYAIYRIYEYKDKLGKHYLVMTKNQFECDEMEACFDTIKAYAYTFEKGSFKSEWQLKDFISSKGNAVSEEYSISFWTKYFALKDCNGDGIVDPIMVYGTYGMNDTGDGRIKILVYFNGTKSAIRHQNGTLDFERNTQVDEKYYELPIGIQNRVHDIMESITENDHGIFPYKWQAAMKNKELKFDEN</sequence>
<evidence type="ECO:0000313" key="2">
    <source>
        <dbReference type="Proteomes" id="UP000249248"/>
    </source>
</evidence>
<keyword evidence="2" id="KW-1185">Reference proteome</keyword>
<evidence type="ECO:0000313" key="1">
    <source>
        <dbReference type="EMBL" id="PZE16521.1"/>
    </source>
</evidence>
<protein>
    <submittedName>
        <fullName evidence="1">Uncharacterized protein</fullName>
    </submittedName>
</protein>
<name>A0A2W1N0N7_9FLAO</name>
<dbReference type="Proteomes" id="UP000249248">
    <property type="component" value="Unassembled WGS sequence"/>
</dbReference>
<comment type="caution">
    <text evidence="1">The sequence shown here is derived from an EMBL/GenBank/DDBJ whole genome shotgun (WGS) entry which is preliminary data.</text>
</comment>
<organism evidence="1 2">
    <name type="scientific">Putridiphycobacter roseus</name>
    <dbReference type="NCBI Taxonomy" id="2219161"/>
    <lineage>
        <taxon>Bacteria</taxon>
        <taxon>Pseudomonadati</taxon>
        <taxon>Bacteroidota</taxon>
        <taxon>Flavobacteriia</taxon>
        <taxon>Flavobacteriales</taxon>
        <taxon>Crocinitomicaceae</taxon>
        <taxon>Putridiphycobacter</taxon>
    </lineage>
</organism>
<gene>
    <name evidence="1" type="ORF">DNU06_11725</name>
</gene>
<dbReference type="InterPro" id="IPR058148">
    <property type="entry name" value="M949_RS01915-like_dom"/>
</dbReference>
<dbReference type="AlphaFoldDB" id="A0A2W1N0N7"/>